<comment type="caution">
    <text evidence="3">The sequence shown here is derived from an EMBL/GenBank/DDBJ whole genome shotgun (WGS) entry which is preliminary data.</text>
</comment>
<name>A0A1Y2A741_9PLEO</name>
<proteinExistence type="predicted"/>
<evidence type="ECO:0000313" key="3">
    <source>
        <dbReference type="EMBL" id="ORY18319.1"/>
    </source>
</evidence>
<evidence type="ECO:0000256" key="2">
    <source>
        <dbReference type="SAM" id="Phobius"/>
    </source>
</evidence>
<feature type="transmembrane region" description="Helical" evidence="2">
    <location>
        <begin position="501"/>
        <end position="524"/>
    </location>
</feature>
<protein>
    <submittedName>
        <fullName evidence="3">Uncharacterized protein</fullName>
    </submittedName>
</protein>
<keyword evidence="2" id="KW-1133">Transmembrane helix</keyword>
<dbReference type="Proteomes" id="UP000193144">
    <property type="component" value="Unassembled WGS sequence"/>
</dbReference>
<dbReference type="EMBL" id="MCFA01000007">
    <property type="protein sequence ID" value="ORY18319.1"/>
    <property type="molecule type" value="Genomic_DNA"/>
</dbReference>
<dbReference type="AlphaFoldDB" id="A0A1Y2A741"/>
<feature type="compositionally biased region" description="Basic and acidic residues" evidence="1">
    <location>
        <begin position="1"/>
        <end position="13"/>
    </location>
</feature>
<keyword evidence="4" id="KW-1185">Reference proteome</keyword>
<evidence type="ECO:0000256" key="1">
    <source>
        <dbReference type="SAM" id="MobiDB-lite"/>
    </source>
</evidence>
<keyword evidence="2" id="KW-0812">Transmembrane</keyword>
<evidence type="ECO:0000313" key="4">
    <source>
        <dbReference type="Proteomes" id="UP000193144"/>
    </source>
</evidence>
<sequence length="606" mass="65732">MEDLPPKDAEKSADSSNVVLGPRYGPPPADYPMDKAGQGKELFRFSACLFWCILAVALYTVATLFILIWACKGPELPNHQRVFRTGHLKVNQFYSGIALSAILTPAAILARKLSYDFMSLHPFAIAARRPVRVGDLDRMIDFHGGPFAVAALSQYSAWNGIMQTILLGAGMLLVPIGTLMITTGSYTPPTPGYAVVGMPTFSGGINTLSKAMAYAGDGPHIADYGLPDQFLAMIQKKFQGDMMSQTGFVASGSANTRTLGPTTTANLTYEPGVQYKGIVTFRYNPNCSPARKEISYYRANTSVTYFTFPNGTVLPDDTAENGPVPGLNIFFWSNASEYTKSGIPLGGTSFFALNSDTQANGAIAIRPTPENGLDLDGDTWISRVKCTPTLKWQVSNCIFNETVFQNCTEAPNTNTTALDVVGLEALEGYMTAVPWAMYNSFDLFTGMTLGGLYNALSIEQYETLLSSLALGIVAIASAGHFGTATVPTIGEPPRQVYIARIPIIAIILVILIAVVVSTWAEITYCRFYKLPFRRTTFLTVANAVRGQWWDEELHGGCVLRDKQLRRGGKTAVMFGVDAANVTHVGLAPQVFPIQTQETYYGVKAGD</sequence>
<organism evidence="3 4">
    <name type="scientific">Clohesyomyces aquaticus</name>
    <dbReference type="NCBI Taxonomy" id="1231657"/>
    <lineage>
        <taxon>Eukaryota</taxon>
        <taxon>Fungi</taxon>
        <taxon>Dikarya</taxon>
        <taxon>Ascomycota</taxon>
        <taxon>Pezizomycotina</taxon>
        <taxon>Dothideomycetes</taxon>
        <taxon>Pleosporomycetidae</taxon>
        <taxon>Pleosporales</taxon>
        <taxon>Lindgomycetaceae</taxon>
        <taxon>Clohesyomyces</taxon>
    </lineage>
</organism>
<accession>A0A1Y2A741</accession>
<feature type="transmembrane region" description="Helical" evidence="2">
    <location>
        <begin position="48"/>
        <end position="70"/>
    </location>
</feature>
<dbReference type="OrthoDB" id="5016343at2759"/>
<feature type="transmembrane region" description="Helical" evidence="2">
    <location>
        <begin position="468"/>
        <end position="489"/>
    </location>
</feature>
<feature type="region of interest" description="Disordered" evidence="1">
    <location>
        <begin position="1"/>
        <end position="23"/>
    </location>
</feature>
<gene>
    <name evidence="3" type="ORF">BCR34DRAFT_473471</name>
</gene>
<feature type="transmembrane region" description="Helical" evidence="2">
    <location>
        <begin position="435"/>
        <end position="456"/>
    </location>
</feature>
<feature type="transmembrane region" description="Helical" evidence="2">
    <location>
        <begin position="165"/>
        <end position="186"/>
    </location>
</feature>
<keyword evidence="2" id="KW-0472">Membrane</keyword>
<reference evidence="3 4" key="1">
    <citation type="submission" date="2016-07" db="EMBL/GenBank/DDBJ databases">
        <title>Pervasive Adenine N6-methylation of Active Genes in Fungi.</title>
        <authorList>
            <consortium name="DOE Joint Genome Institute"/>
            <person name="Mondo S.J."/>
            <person name="Dannebaum R.O."/>
            <person name="Kuo R.C."/>
            <person name="Labutti K."/>
            <person name="Haridas S."/>
            <person name="Kuo A."/>
            <person name="Salamov A."/>
            <person name="Ahrendt S.R."/>
            <person name="Lipzen A."/>
            <person name="Sullivan W."/>
            <person name="Andreopoulos W.B."/>
            <person name="Clum A."/>
            <person name="Lindquist E."/>
            <person name="Daum C."/>
            <person name="Ramamoorthy G.K."/>
            <person name="Gryganskyi A."/>
            <person name="Culley D."/>
            <person name="Magnuson J.K."/>
            <person name="James T.Y."/>
            <person name="O'Malley M.A."/>
            <person name="Stajich J.E."/>
            <person name="Spatafora J.W."/>
            <person name="Visel A."/>
            <person name="Grigoriev I.V."/>
        </authorList>
    </citation>
    <scope>NUCLEOTIDE SEQUENCE [LARGE SCALE GENOMIC DNA]</scope>
    <source>
        <strain evidence="3 4">CBS 115471</strain>
    </source>
</reference>
<feature type="transmembrane region" description="Helical" evidence="2">
    <location>
        <begin position="90"/>
        <end position="110"/>
    </location>
</feature>